<dbReference type="EMBL" id="AXZL01000045">
    <property type="protein sequence ID" value="ESE42762.1"/>
    <property type="molecule type" value="Genomic_DNA"/>
</dbReference>
<dbReference type="Pfam" id="PF01381">
    <property type="entry name" value="HTH_3"/>
    <property type="match status" value="1"/>
</dbReference>
<evidence type="ECO:0000313" key="3">
    <source>
        <dbReference type="EMBL" id="ESE42762.1"/>
    </source>
</evidence>
<dbReference type="Gene3D" id="1.10.260.40">
    <property type="entry name" value="lambda repressor-like DNA-binding domains"/>
    <property type="match status" value="1"/>
</dbReference>
<proteinExistence type="predicted"/>
<dbReference type="Proteomes" id="UP000017548">
    <property type="component" value="Unassembled WGS sequence"/>
</dbReference>
<dbReference type="SUPFAM" id="SSF47413">
    <property type="entry name" value="lambda repressor-like DNA-binding domains"/>
    <property type="match status" value="1"/>
</dbReference>
<reference evidence="3 4" key="1">
    <citation type="journal article" date="2013" name="Genome Announc.">
        <title>Draft Genome Sequence of Shewanella decolorationis S12, a Dye-Degrading Bacterium Isolated from a Wastewater Treatment Plant.</title>
        <authorList>
            <person name="Xu M."/>
            <person name="Fang Y."/>
            <person name="Liu J."/>
            <person name="Chen X."/>
            <person name="Sun G."/>
            <person name="Guo J."/>
            <person name="Hua Z."/>
            <person name="Tu Q."/>
            <person name="Wu L."/>
            <person name="Zhou J."/>
            <person name="Liu X."/>
        </authorList>
    </citation>
    <scope>NUCLEOTIDE SEQUENCE [LARGE SCALE GENOMIC DNA]</scope>
    <source>
        <strain evidence="3 4">S12</strain>
    </source>
</reference>
<comment type="caution">
    <text evidence="3">The sequence shown here is derived from an EMBL/GenBank/DDBJ whole genome shotgun (WGS) entry which is preliminary data.</text>
</comment>
<dbReference type="CDD" id="cd00093">
    <property type="entry name" value="HTH_XRE"/>
    <property type="match status" value="1"/>
</dbReference>
<feature type="domain" description="HTH cro/C1-type" evidence="2">
    <location>
        <begin position="17"/>
        <end position="71"/>
    </location>
</feature>
<evidence type="ECO:0000259" key="2">
    <source>
        <dbReference type="PROSITE" id="PS50943"/>
    </source>
</evidence>
<dbReference type="GO" id="GO:0003677">
    <property type="term" value="F:DNA binding"/>
    <property type="evidence" value="ECO:0007669"/>
    <property type="project" value="UniProtKB-KW"/>
</dbReference>
<dbReference type="PROSITE" id="PS50943">
    <property type="entry name" value="HTH_CROC1"/>
    <property type="match status" value="1"/>
</dbReference>
<dbReference type="InterPro" id="IPR001387">
    <property type="entry name" value="Cro/C1-type_HTH"/>
</dbReference>
<organism evidence="3 4">
    <name type="scientific">Shewanella decolorationis S12</name>
    <dbReference type="NCBI Taxonomy" id="1353536"/>
    <lineage>
        <taxon>Bacteria</taxon>
        <taxon>Pseudomonadati</taxon>
        <taxon>Pseudomonadota</taxon>
        <taxon>Gammaproteobacteria</taxon>
        <taxon>Alteromonadales</taxon>
        <taxon>Shewanellaceae</taxon>
        <taxon>Shewanella</taxon>
    </lineage>
</organism>
<gene>
    <name evidence="3" type="ORF">SHD_0615</name>
</gene>
<keyword evidence="1 3" id="KW-0238">DNA-binding</keyword>
<evidence type="ECO:0000313" key="4">
    <source>
        <dbReference type="Proteomes" id="UP000017548"/>
    </source>
</evidence>
<evidence type="ECO:0000256" key="1">
    <source>
        <dbReference type="ARBA" id="ARBA00023125"/>
    </source>
</evidence>
<keyword evidence="4" id="KW-1185">Reference proteome</keyword>
<dbReference type="SMART" id="SM00530">
    <property type="entry name" value="HTH_XRE"/>
    <property type="match status" value="1"/>
</dbReference>
<accession>A0ABP2ZB44</accession>
<sequence>MLQDYYQGNFMSIGENLKRLRRDKGWTQGELANKCKIQLGQISKIERDETDPKLSTIYSIMNALECSADALLIDTERSNVDSVMAVALERVKQIPDKDKQILLTVIDKYCIALSMQQLTDRKTLFGIPTFVTGSTPEMTRKSDEG</sequence>
<dbReference type="PANTHER" id="PTHR46558">
    <property type="entry name" value="TRACRIPTIONAL REGULATORY PROTEIN-RELATED-RELATED"/>
    <property type="match status" value="1"/>
</dbReference>
<name>A0ABP2ZB44_9GAMM</name>
<dbReference type="PANTHER" id="PTHR46558:SF11">
    <property type="entry name" value="HTH-TYPE TRANSCRIPTIONAL REGULATOR XRE"/>
    <property type="match status" value="1"/>
</dbReference>
<dbReference type="InterPro" id="IPR010982">
    <property type="entry name" value="Lambda_DNA-bd_dom_sf"/>
</dbReference>
<protein>
    <submittedName>
        <fullName evidence="3">Dna-binding helix-turn-helix protein</fullName>
    </submittedName>
</protein>